<feature type="domain" description="PPM-type phosphatase" evidence="14">
    <location>
        <begin position="130"/>
        <end position="319"/>
    </location>
</feature>
<sequence length="319" mass="33579">METPTGLHCSSPAETMTDETESESPPTRGGGKKGDGEGVLCKDAKMEGASDKKSQRAHRRKLEIRRLRAEGRDGSIKRMRNRRENFDSSEPSESTSSSSASTASPPSDPDADVPAAVLETGGEGKNACVSHGAVSLIGRRREMEDAVVVAPPGFAVAARGYDFFGVYDGHGGARVAQACSERLHVVLAEEVVAAGEERGEEEEEGRRWREAMAASFLRVDGEVSAASAGSGAEAAERTVGSTAVVAVVGARRIVVANCGDSRAVLSRGGVAVPLSSDHKPDRPDEMERVEAAGGRVINWNGYRVLGVLATSRSIGMFLL</sequence>
<evidence type="ECO:0000256" key="12">
    <source>
        <dbReference type="RuleBase" id="RU003465"/>
    </source>
</evidence>
<feature type="compositionally biased region" description="Basic and acidic residues" evidence="13">
    <location>
        <begin position="32"/>
        <end position="54"/>
    </location>
</feature>
<evidence type="ECO:0000256" key="2">
    <source>
        <dbReference type="ARBA" id="ARBA00001946"/>
    </source>
</evidence>
<dbReference type="InterPro" id="IPR036457">
    <property type="entry name" value="PPM-type-like_dom_sf"/>
</dbReference>
<dbReference type="PROSITE" id="PS01032">
    <property type="entry name" value="PPM_1"/>
    <property type="match status" value="1"/>
</dbReference>
<dbReference type="SMART" id="SM00332">
    <property type="entry name" value="PP2Cc"/>
    <property type="match status" value="1"/>
</dbReference>
<dbReference type="Pfam" id="PF00481">
    <property type="entry name" value="PP2C"/>
    <property type="match status" value="1"/>
</dbReference>
<keyword evidence="5" id="KW-0479">Metal-binding</keyword>
<dbReference type="EC" id="3.1.3.16" evidence="4"/>
<reference evidence="16" key="1">
    <citation type="submission" date="2025-08" db="UniProtKB">
        <authorList>
            <consortium name="RefSeq"/>
        </authorList>
    </citation>
    <scope>IDENTIFICATION</scope>
</reference>
<feature type="region of interest" description="Disordered" evidence="13">
    <location>
        <begin position="1"/>
        <end position="124"/>
    </location>
</feature>
<organism evidence="15 16">
    <name type="scientific">Elaeis guineensis var. tenera</name>
    <name type="common">Oil palm</name>
    <dbReference type="NCBI Taxonomy" id="51953"/>
    <lineage>
        <taxon>Eukaryota</taxon>
        <taxon>Viridiplantae</taxon>
        <taxon>Streptophyta</taxon>
        <taxon>Embryophyta</taxon>
        <taxon>Tracheophyta</taxon>
        <taxon>Spermatophyta</taxon>
        <taxon>Magnoliopsida</taxon>
        <taxon>Liliopsida</taxon>
        <taxon>Arecaceae</taxon>
        <taxon>Arecoideae</taxon>
        <taxon>Cocoseae</taxon>
        <taxon>Elaeidinae</taxon>
        <taxon>Elaeis</taxon>
    </lineage>
</organism>
<keyword evidence="6 12" id="KW-0378">Hydrolase</keyword>
<evidence type="ECO:0000256" key="5">
    <source>
        <dbReference type="ARBA" id="ARBA00022723"/>
    </source>
</evidence>
<keyword evidence="9" id="KW-0464">Manganese</keyword>
<comment type="catalytic activity">
    <reaction evidence="10">
        <text>O-phospho-L-seryl-[protein] + H2O = L-seryl-[protein] + phosphate</text>
        <dbReference type="Rhea" id="RHEA:20629"/>
        <dbReference type="Rhea" id="RHEA-COMP:9863"/>
        <dbReference type="Rhea" id="RHEA-COMP:11604"/>
        <dbReference type="ChEBI" id="CHEBI:15377"/>
        <dbReference type="ChEBI" id="CHEBI:29999"/>
        <dbReference type="ChEBI" id="CHEBI:43474"/>
        <dbReference type="ChEBI" id="CHEBI:83421"/>
        <dbReference type="EC" id="3.1.3.16"/>
    </reaction>
</comment>
<feature type="compositionally biased region" description="Low complexity" evidence="13">
    <location>
        <begin position="88"/>
        <end position="105"/>
    </location>
</feature>
<feature type="compositionally biased region" description="Basic and acidic residues" evidence="13">
    <location>
        <begin position="64"/>
        <end position="86"/>
    </location>
</feature>
<comment type="similarity">
    <text evidence="3 12">Belongs to the PP2C family.</text>
</comment>
<evidence type="ECO:0000256" key="4">
    <source>
        <dbReference type="ARBA" id="ARBA00013081"/>
    </source>
</evidence>
<gene>
    <name evidence="16" type="primary">LOC109506582</name>
</gene>
<dbReference type="GO" id="GO:0046872">
    <property type="term" value="F:metal ion binding"/>
    <property type="evidence" value="ECO:0007669"/>
    <property type="project" value="UniProtKB-KW"/>
</dbReference>
<comment type="cofactor">
    <cofactor evidence="2">
        <name>Mg(2+)</name>
        <dbReference type="ChEBI" id="CHEBI:18420"/>
    </cofactor>
</comment>
<evidence type="ECO:0000256" key="6">
    <source>
        <dbReference type="ARBA" id="ARBA00022801"/>
    </source>
</evidence>
<evidence type="ECO:0000256" key="8">
    <source>
        <dbReference type="ARBA" id="ARBA00022912"/>
    </source>
</evidence>
<evidence type="ECO:0000313" key="16">
    <source>
        <dbReference type="RefSeq" id="XP_019710324.1"/>
    </source>
</evidence>
<accession>A0A6J0PR78</accession>
<dbReference type="RefSeq" id="XP_019710324.1">
    <property type="nucleotide sequence ID" value="XM_019854765.2"/>
</dbReference>
<evidence type="ECO:0000259" key="14">
    <source>
        <dbReference type="PROSITE" id="PS51746"/>
    </source>
</evidence>
<protein>
    <recommendedName>
        <fullName evidence="4">protein-serine/threonine phosphatase</fullName>
        <ecNumber evidence="4">3.1.3.16</ecNumber>
    </recommendedName>
</protein>
<dbReference type="Proteomes" id="UP000504607">
    <property type="component" value="Chromosome 1"/>
</dbReference>
<dbReference type="InterPro" id="IPR001932">
    <property type="entry name" value="PPM-type_phosphatase-like_dom"/>
</dbReference>
<dbReference type="OrthoDB" id="10264738at2759"/>
<evidence type="ECO:0000256" key="11">
    <source>
        <dbReference type="ARBA" id="ARBA00048336"/>
    </source>
</evidence>
<dbReference type="InParanoid" id="A0A6J0PR78"/>
<comment type="cofactor">
    <cofactor evidence="1">
        <name>Mn(2+)</name>
        <dbReference type="ChEBI" id="CHEBI:29035"/>
    </cofactor>
</comment>
<proteinExistence type="inferred from homology"/>
<evidence type="ECO:0000256" key="7">
    <source>
        <dbReference type="ARBA" id="ARBA00022842"/>
    </source>
</evidence>
<dbReference type="GO" id="GO:0004722">
    <property type="term" value="F:protein serine/threonine phosphatase activity"/>
    <property type="evidence" value="ECO:0007669"/>
    <property type="project" value="UniProtKB-EC"/>
</dbReference>
<dbReference type="PROSITE" id="PS51746">
    <property type="entry name" value="PPM_2"/>
    <property type="match status" value="1"/>
</dbReference>
<dbReference type="Gene3D" id="3.60.40.10">
    <property type="entry name" value="PPM-type phosphatase domain"/>
    <property type="match status" value="1"/>
</dbReference>
<dbReference type="CDD" id="cd00143">
    <property type="entry name" value="PP2Cc"/>
    <property type="match status" value="1"/>
</dbReference>
<evidence type="ECO:0000313" key="15">
    <source>
        <dbReference type="Proteomes" id="UP000504607"/>
    </source>
</evidence>
<keyword evidence="8 12" id="KW-0904">Protein phosphatase</keyword>
<evidence type="ECO:0000256" key="1">
    <source>
        <dbReference type="ARBA" id="ARBA00001936"/>
    </source>
</evidence>
<evidence type="ECO:0000256" key="10">
    <source>
        <dbReference type="ARBA" id="ARBA00047761"/>
    </source>
</evidence>
<evidence type="ECO:0000256" key="13">
    <source>
        <dbReference type="SAM" id="MobiDB-lite"/>
    </source>
</evidence>
<evidence type="ECO:0000256" key="3">
    <source>
        <dbReference type="ARBA" id="ARBA00006702"/>
    </source>
</evidence>
<dbReference type="InterPro" id="IPR015655">
    <property type="entry name" value="PP2C"/>
</dbReference>
<keyword evidence="15" id="KW-1185">Reference proteome</keyword>
<dbReference type="InterPro" id="IPR000222">
    <property type="entry name" value="PP2C_BS"/>
</dbReference>
<comment type="catalytic activity">
    <reaction evidence="11">
        <text>O-phospho-L-threonyl-[protein] + H2O = L-threonyl-[protein] + phosphate</text>
        <dbReference type="Rhea" id="RHEA:47004"/>
        <dbReference type="Rhea" id="RHEA-COMP:11060"/>
        <dbReference type="Rhea" id="RHEA-COMP:11605"/>
        <dbReference type="ChEBI" id="CHEBI:15377"/>
        <dbReference type="ChEBI" id="CHEBI:30013"/>
        <dbReference type="ChEBI" id="CHEBI:43474"/>
        <dbReference type="ChEBI" id="CHEBI:61977"/>
        <dbReference type="EC" id="3.1.3.16"/>
    </reaction>
</comment>
<evidence type="ECO:0000256" key="9">
    <source>
        <dbReference type="ARBA" id="ARBA00023211"/>
    </source>
</evidence>
<dbReference type="PANTHER" id="PTHR47992">
    <property type="entry name" value="PROTEIN PHOSPHATASE"/>
    <property type="match status" value="1"/>
</dbReference>
<dbReference type="AlphaFoldDB" id="A0A6J0PR78"/>
<name>A0A6J0PR78_ELAGV</name>
<dbReference type="SUPFAM" id="SSF81606">
    <property type="entry name" value="PP2C-like"/>
    <property type="match status" value="1"/>
</dbReference>
<keyword evidence="7" id="KW-0460">Magnesium</keyword>